<sequence>MRPAALLLDLDGTLVDSEPLHREAYRVFLADRGWVIDDLGIFTGRRAEDVFAVEPGPWSQHDPHELAAEVRARVPDDATPEPVPGAHDVVHTAGAAGIPVAIVTSARPAWVSLAVGEGLGVLDHIDVVVTARDVTEGKPHPAGFLLACERLGVSAADCVAAEDSPAGVAAAVAAGVGRVVGVTTTWTEPELTRAGAHVVLPDLRGVVDLLR</sequence>
<protein>
    <submittedName>
        <fullName evidence="1">HAD-IA family hydrolase</fullName>
    </submittedName>
</protein>
<accession>A0ABN2ZX33</accession>
<dbReference type="Gene3D" id="3.40.50.1000">
    <property type="entry name" value="HAD superfamily/HAD-like"/>
    <property type="match status" value="1"/>
</dbReference>
<dbReference type="InterPro" id="IPR023214">
    <property type="entry name" value="HAD_sf"/>
</dbReference>
<organism evidence="1 2">
    <name type="scientific">Nocardioides koreensis</name>
    <dbReference type="NCBI Taxonomy" id="433651"/>
    <lineage>
        <taxon>Bacteria</taxon>
        <taxon>Bacillati</taxon>
        <taxon>Actinomycetota</taxon>
        <taxon>Actinomycetes</taxon>
        <taxon>Propionibacteriales</taxon>
        <taxon>Nocardioidaceae</taxon>
        <taxon>Nocardioides</taxon>
    </lineage>
</organism>
<dbReference type="CDD" id="cd07505">
    <property type="entry name" value="HAD_BPGM-like"/>
    <property type="match status" value="1"/>
</dbReference>
<dbReference type="InterPro" id="IPR051806">
    <property type="entry name" value="HAD-like_SPP"/>
</dbReference>
<comment type="caution">
    <text evidence="1">The sequence shown here is derived from an EMBL/GenBank/DDBJ whole genome shotgun (WGS) entry which is preliminary data.</text>
</comment>
<dbReference type="EMBL" id="BAAAQR010000009">
    <property type="protein sequence ID" value="GAA2149389.1"/>
    <property type="molecule type" value="Genomic_DNA"/>
</dbReference>
<dbReference type="SFLD" id="SFLDS00003">
    <property type="entry name" value="Haloacid_Dehalogenase"/>
    <property type="match status" value="1"/>
</dbReference>
<name>A0ABN2ZX33_9ACTN</name>
<dbReference type="Pfam" id="PF00702">
    <property type="entry name" value="Hydrolase"/>
    <property type="match status" value="1"/>
</dbReference>
<dbReference type="PANTHER" id="PTHR43481:SF4">
    <property type="entry name" value="GLYCEROL-1-PHOSPHATE PHOSPHOHYDROLASE 1-RELATED"/>
    <property type="match status" value="1"/>
</dbReference>
<dbReference type="InterPro" id="IPR023198">
    <property type="entry name" value="PGP-like_dom2"/>
</dbReference>
<gene>
    <name evidence="1" type="ORF">GCM10009844_28900</name>
</gene>
<dbReference type="GO" id="GO:0016787">
    <property type="term" value="F:hydrolase activity"/>
    <property type="evidence" value="ECO:0007669"/>
    <property type="project" value="UniProtKB-KW"/>
</dbReference>
<dbReference type="RefSeq" id="WP_344153512.1">
    <property type="nucleotide sequence ID" value="NZ_BAAAQR010000009.1"/>
</dbReference>
<keyword evidence="2" id="KW-1185">Reference proteome</keyword>
<dbReference type="NCBIfam" id="TIGR01509">
    <property type="entry name" value="HAD-SF-IA-v3"/>
    <property type="match status" value="1"/>
</dbReference>
<dbReference type="SFLD" id="SFLDG01129">
    <property type="entry name" value="C1.5:_HAD__Beta-PGM__Phosphata"/>
    <property type="match status" value="1"/>
</dbReference>
<keyword evidence="1" id="KW-0378">Hydrolase</keyword>
<dbReference type="InterPro" id="IPR006439">
    <property type="entry name" value="HAD-SF_hydro_IA"/>
</dbReference>
<dbReference type="Gene3D" id="1.10.150.240">
    <property type="entry name" value="Putative phosphatase, domain 2"/>
    <property type="match status" value="1"/>
</dbReference>
<dbReference type="InterPro" id="IPR036412">
    <property type="entry name" value="HAD-like_sf"/>
</dbReference>
<reference evidence="1 2" key="1">
    <citation type="journal article" date="2019" name="Int. J. Syst. Evol. Microbiol.">
        <title>The Global Catalogue of Microorganisms (GCM) 10K type strain sequencing project: providing services to taxonomists for standard genome sequencing and annotation.</title>
        <authorList>
            <consortium name="The Broad Institute Genomics Platform"/>
            <consortium name="The Broad Institute Genome Sequencing Center for Infectious Disease"/>
            <person name="Wu L."/>
            <person name="Ma J."/>
        </authorList>
    </citation>
    <scope>NUCLEOTIDE SEQUENCE [LARGE SCALE GENOMIC DNA]</scope>
    <source>
        <strain evidence="1 2">JCM 16022</strain>
    </source>
</reference>
<dbReference type="SUPFAM" id="SSF56784">
    <property type="entry name" value="HAD-like"/>
    <property type="match status" value="1"/>
</dbReference>
<evidence type="ECO:0000313" key="1">
    <source>
        <dbReference type="EMBL" id="GAA2149389.1"/>
    </source>
</evidence>
<evidence type="ECO:0000313" key="2">
    <source>
        <dbReference type="Proteomes" id="UP001501771"/>
    </source>
</evidence>
<dbReference type="Proteomes" id="UP001501771">
    <property type="component" value="Unassembled WGS sequence"/>
</dbReference>
<dbReference type="PANTHER" id="PTHR43481">
    <property type="entry name" value="FRUCTOSE-1-PHOSPHATE PHOSPHATASE"/>
    <property type="match status" value="1"/>
</dbReference>
<proteinExistence type="predicted"/>